<organism evidence="6 7">
    <name type="scientific">Idiomarina aquatica</name>
    <dbReference type="NCBI Taxonomy" id="1327752"/>
    <lineage>
        <taxon>Bacteria</taxon>
        <taxon>Pseudomonadati</taxon>
        <taxon>Pseudomonadota</taxon>
        <taxon>Gammaproteobacteria</taxon>
        <taxon>Alteromonadales</taxon>
        <taxon>Idiomarinaceae</taxon>
        <taxon>Idiomarina</taxon>
    </lineage>
</organism>
<sequence>MDDTISRITDEQTNYAMLMHLSQFATFIIPFIGWLAPIVMWFLKRDNDFIDRHGKFIFNWMLSLGLYGIGILLSFLVMPILSLVAVLLFALFSIVMIVLAAVQAKQGMLKPYLLSIPFFK</sequence>
<dbReference type="RefSeq" id="WP_105305417.1">
    <property type="nucleotide sequence ID" value="NZ_PIPS01000001.1"/>
</dbReference>
<keyword evidence="7" id="KW-1185">Reference proteome</keyword>
<evidence type="ECO:0000256" key="1">
    <source>
        <dbReference type="ARBA" id="ARBA00004141"/>
    </source>
</evidence>
<proteinExistence type="predicted"/>
<comment type="caution">
    <text evidence="6">The sequence shown here is derived from an EMBL/GenBank/DDBJ whole genome shotgun (WGS) entry which is preliminary data.</text>
</comment>
<name>A0AA94JE62_9GAMM</name>
<dbReference type="Proteomes" id="UP000286680">
    <property type="component" value="Unassembled WGS sequence"/>
</dbReference>
<evidence type="ECO:0000313" key="6">
    <source>
        <dbReference type="EMBL" id="RUO45529.1"/>
    </source>
</evidence>
<evidence type="ECO:0000313" key="7">
    <source>
        <dbReference type="Proteomes" id="UP000286680"/>
    </source>
</evidence>
<feature type="transmembrane region" description="Helical" evidence="5">
    <location>
        <begin position="56"/>
        <end position="77"/>
    </location>
</feature>
<evidence type="ECO:0008006" key="8">
    <source>
        <dbReference type="Google" id="ProtNLM"/>
    </source>
</evidence>
<dbReference type="Pfam" id="PF09685">
    <property type="entry name" value="MamF_MmsF"/>
    <property type="match status" value="1"/>
</dbReference>
<keyword evidence="2 5" id="KW-0812">Transmembrane</keyword>
<comment type="subcellular location">
    <subcellularLocation>
        <location evidence="1">Membrane</location>
        <topology evidence="1">Multi-pass membrane protein</topology>
    </subcellularLocation>
</comment>
<dbReference type="InterPro" id="IPR019109">
    <property type="entry name" value="MamF_MmsF"/>
</dbReference>
<feature type="transmembrane region" description="Helical" evidence="5">
    <location>
        <begin position="24"/>
        <end position="44"/>
    </location>
</feature>
<dbReference type="EMBL" id="PIPS01000001">
    <property type="protein sequence ID" value="RUO45529.1"/>
    <property type="molecule type" value="Genomic_DNA"/>
</dbReference>
<accession>A0AA94JE62</accession>
<protein>
    <recommendedName>
        <fullName evidence="8">DUF4870 domain-containing protein</fullName>
    </recommendedName>
</protein>
<dbReference type="AlphaFoldDB" id="A0AA94JE62"/>
<gene>
    <name evidence="6" type="ORF">CWE23_05915</name>
</gene>
<feature type="transmembrane region" description="Helical" evidence="5">
    <location>
        <begin position="83"/>
        <end position="102"/>
    </location>
</feature>
<evidence type="ECO:0000256" key="3">
    <source>
        <dbReference type="ARBA" id="ARBA00022989"/>
    </source>
</evidence>
<reference evidence="7" key="1">
    <citation type="journal article" date="2018" name="Front. Microbiol.">
        <title>Genome-Based Analysis Reveals the Taxonomy and Diversity of the Family Idiomarinaceae.</title>
        <authorList>
            <person name="Liu Y."/>
            <person name="Lai Q."/>
            <person name="Shao Z."/>
        </authorList>
    </citation>
    <scope>NUCLEOTIDE SEQUENCE [LARGE SCALE GENOMIC DNA]</scope>
    <source>
        <strain evidence="7">SN-14</strain>
    </source>
</reference>
<keyword evidence="4 5" id="KW-0472">Membrane</keyword>
<evidence type="ECO:0000256" key="4">
    <source>
        <dbReference type="ARBA" id="ARBA00023136"/>
    </source>
</evidence>
<evidence type="ECO:0000256" key="5">
    <source>
        <dbReference type="SAM" id="Phobius"/>
    </source>
</evidence>
<keyword evidence="3 5" id="KW-1133">Transmembrane helix</keyword>
<evidence type="ECO:0000256" key="2">
    <source>
        <dbReference type="ARBA" id="ARBA00022692"/>
    </source>
</evidence>